<protein>
    <submittedName>
        <fullName evidence="2">Uncharacterized protein</fullName>
    </submittedName>
</protein>
<evidence type="ECO:0000313" key="2">
    <source>
        <dbReference type="EMBL" id="NEZ56511.1"/>
    </source>
</evidence>
<feature type="transmembrane region" description="Helical" evidence="1">
    <location>
        <begin position="12"/>
        <end position="31"/>
    </location>
</feature>
<sequence length="101" mass="10849">MKLNHHLGAQLTQYLLIACASSAIVQLSALWPPLKFSLLAVGVAAFFVVVSLLSLQLNGITRGHPWAKRLTFEASSVGILQFIAFVSAITLGGIVTWIAIF</sequence>
<dbReference type="RefSeq" id="WP_163698527.1">
    <property type="nucleotide sequence ID" value="NZ_QXHD01000004.1"/>
</dbReference>
<evidence type="ECO:0000313" key="3">
    <source>
        <dbReference type="Proteomes" id="UP000481033"/>
    </source>
</evidence>
<keyword evidence="3" id="KW-1185">Reference proteome</keyword>
<organism evidence="2 3">
    <name type="scientific">Adonisia turfae CCMR0081</name>
    <dbReference type="NCBI Taxonomy" id="2292702"/>
    <lineage>
        <taxon>Bacteria</taxon>
        <taxon>Bacillati</taxon>
        <taxon>Cyanobacteriota</taxon>
        <taxon>Adonisia</taxon>
        <taxon>Adonisia turfae</taxon>
    </lineage>
</organism>
<feature type="transmembrane region" description="Helical" evidence="1">
    <location>
        <begin position="37"/>
        <end position="57"/>
    </location>
</feature>
<reference evidence="2 3" key="1">
    <citation type="journal article" date="2020" name="Microb. Ecol.">
        <title>Ecogenomics of the Marine Benthic Filamentous Cyanobacterium Adonisia.</title>
        <authorList>
            <person name="Walter J.M."/>
            <person name="Coutinho F.H."/>
            <person name="Leomil L."/>
            <person name="Hargreaves P.I."/>
            <person name="Campeao M.E."/>
            <person name="Vieira V.V."/>
            <person name="Silva B.S."/>
            <person name="Fistarol G.O."/>
            <person name="Salomon P.S."/>
            <person name="Sawabe T."/>
            <person name="Mino S."/>
            <person name="Hosokawa M."/>
            <person name="Miyashita H."/>
            <person name="Maruyama F."/>
            <person name="van Verk M.C."/>
            <person name="Dutilh B.E."/>
            <person name="Thompson C.C."/>
            <person name="Thompson F.L."/>
        </authorList>
    </citation>
    <scope>NUCLEOTIDE SEQUENCE [LARGE SCALE GENOMIC DNA]</scope>
    <source>
        <strain evidence="2 3">CCMR0081</strain>
    </source>
</reference>
<keyword evidence="1" id="KW-0472">Membrane</keyword>
<name>A0A6M0RLG8_9CYAN</name>
<keyword evidence="1" id="KW-0812">Transmembrane</keyword>
<evidence type="ECO:0000256" key="1">
    <source>
        <dbReference type="SAM" id="Phobius"/>
    </source>
</evidence>
<accession>A0A6M0RLG8</accession>
<keyword evidence="1" id="KW-1133">Transmembrane helix</keyword>
<dbReference type="PROSITE" id="PS51257">
    <property type="entry name" value="PROKAR_LIPOPROTEIN"/>
    <property type="match status" value="1"/>
</dbReference>
<comment type="caution">
    <text evidence="2">The sequence shown here is derived from an EMBL/GenBank/DDBJ whole genome shotgun (WGS) entry which is preliminary data.</text>
</comment>
<feature type="transmembrane region" description="Helical" evidence="1">
    <location>
        <begin position="78"/>
        <end position="100"/>
    </location>
</feature>
<dbReference type="AlphaFoldDB" id="A0A6M0RLG8"/>
<dbReference type="Proteomes" id="UP000481033">
    <property type="component" value="Unassembled WGS sequence"/>
</dbReference>
<proteinExistence type="predicted"/>
<gene>
    <name evidence="2" type="ORF">DXZ20_12660</name>
</gene>
<dbReference type="EMBL" id="QXHD01000004">
    <property type="protein sequence ID" value="NEZ56511.1"/>
    <property type="molecule type" value="Genomic_DNA"/>
</dbReference>